<feature type="domain" description="HTH lysR-type" evidence="6">
    <location>
        <begin position="9"/>
        <end position="66"/>
    </location>
</feature>
<dbReference type="InterPro" id="IPR005119">
    <property type="entry name" value="LysR_subst-bd"/>
</dbReference>
<evidence type="ECO:0000313" key="8">
    <source>
        <dbReference type="EMBL" id="NVN30202.1"/>
    </source>
</evidence>
<dbReference type="InterPro" id="IPR036388">
    <property type="entry name" value="WH-like_DNA-bd_sf"/>
</dbReference>
<reference evidence="8 10" key="1">
    <citation type="submission" date="2020-06" db="EMBL/GenBank/DDBJ databases">
        <title>Description of novel acetic acid bacteria.</title>
        <authorList>
            <person name="Sombolestani A."/>
        </authorList>
    </citation>
    <scope>NUCLEOTIDE SEQUENCE [LARGE SCALE GENOMIC DNA]</scope>
    <source>
        <strain evidence="8 10">LMG 26838</strain>
    </source>
</reference>
<protein>
    <submittedName>
        <fullName evidence="7">LysR family hydrogen peroxide-inducible transcriptional activator</fullName>
    </submittedName>
    <submittedName>
        <fullName evidence="8">LysR family transcriptional regulator</fullName>
    </submittedName>
</protein>
<dbReference type="FunFam" id="1.10.10.10:FF:000001">
    <property type="entry name" value="LysR family transcriptional regulator"/>
    <property type="match status" value="1"/>
</dbReference>
<dbReference type="AlphaFoldDB" id="A0A850NS37"/>
<dbReference type="PRINTS" id="PR00039">
    <property type="entry name" value="HTHLYSR"/>
</dbReference>
<reference evidence="7 9" key="2">
    <citation type="submission" date="2020-08" db="EMBL/GenBank/DDBJ databases">
        <title>Genomic Encyclopedia of Type Strains, Phase III (KMG-III): the genomes of soil and plant-associated and newly described type strains.</title>
        <authorList>
            <person name="Whitman W."/>
        </authorList>
    </citation>
    <scope>NUCLEOTIDE SEQUENCE [LARGE SCALE GENOMIC DNA]</scope>
    <source>
        <strain evidence="7 9">CECT 8088</strain>
    </source>
</reference>
<dbReference type="PROSITE" id="PS50931">
    <property type="entry name" value="HTH_LYSR"/>
    <property type="match status" value="1"/>
</dbReference>
<proteinExistence type="inferred from homology"/>
<evidence type="ECO:0000259" key="6">
    <source>
        <dbReference type="PROSITE" id="PS50931"/>
    </source>
</evidence>
<gene>
    <name evidence="7" type="ORF">FHR90_000061</name>
    <name evidence="8" type="ORF">HUK83_07630</name>
</gene>
<evidence type="ECO:0000256" key="5">
    <source>
        <dbReference type="ARBA" id="ARBA00023163"/>
    </source>
</evidence>
<dbReference type="GO" id="GO:0032993">
    <property type="term" value="C:protein-DNA complex"/>
    <property type="evidence" value="ECO:0007669"/>
    <property type="project" value="TreeGrafter"/>
</dbReference>
<keyword evidence="5" id="KW-0804">Transcription</keyword>
<sequence length="325" mass="34930">MAYLPLSGLSLRDIEYVVAVDELRNFSRAAEQCGVSQAGLSEQVRKLELILDVTLFERSRRHVAPTPQGAKLIAMMRDTLASARQLLQAARNQGGPLEGVLRIGVLTTLGPYYLPRMLPQLRQHYPSLALRLSEAMTAPMLQQLQASELDLALLALPAGSDALTAEPLFDEPFMAVFPAGHPLVPPGAGELSMDGLDGPELLLLEDGHCLRQQALSLCAAASSSAGWNDARGSTRLATGLEMLWHMIAAGEGYSLIPRLALDNRAELDSLVTIRALGGEASRRIGLVWRSADPRRAAFSELATFLRAHAPASCRPLGCGQDTPPA</sequence>
<dbReference type="CDD" id="cd08411">
    <property type="entry name" value="PBP2_OxyR"/>
    <property type="match status" value="1"/>
</dbReference>
<keyword evidence="3" id="KW-0238">DNA-binding</keyword>
<comment type="caution">
    <text evidence="8">The sequence shown here is derived from an EMBL/GenBank/DDBJ whole genome shotgun (WGS) entry which is preliminary data.</text>
</comment>
<name>A0A850NS37_9PROT</name>
<dbReference type="Pfam" id="PF00126">
    <property type="entry name" value="HTH_1"/>
    <property type="match status" value="1"/>
</dbReference>
<dbReference type="GO" id="GO:0003700">
    <property type="term" value="F:DNA-binding transcription factor activity"/>
    <property type="evidence" value="ECO:0007669"/>
    <property type="project" value="InterPro"/>
</dbReference>
<dbReference type="Proteomes" id="UP000557688">
    <property type="component" value="Unassembled WGS sequence"/>
</dbReference>
<keyword evidence="2" id="KW-0805">Transcription regulation</keyword>
<dbReference type="Gene3D" id="1.10.10.10">
    <property type="entry name" value="Winged helix-like DNA-binding domain superfamily/Winged helix DNA-binding domain"/>
    <property type="match status" value="1"/>
</dbReference>
<dbReference type="Gene3D" id="3.40.190.10">
    <property type="entry name" value="Periplasmic binding protein-like II"/>
    <property type="match status" value="2"/>
</dbReference>
<dbReference type="InterPro" id="IPR036390">
    <property type="entry name" value="WH_DNA-bd_sf"/>
</dbReference>
<organism evidence="8 10">
    <name type="scientific">Endobacter medicaginis</name>
    <dbReference type="NCBI Taxonomy" id="1181271"/>
    <lineage>
        <taxon>Bacteria</taxon>
        <taxon>Pseudomonadati</taxon>
        <taxon>Pseudomonadota</taxon>
        <taxon>Alphaproteobacteria</taxon>
        <taxon>Acetobacterales</taxon>
        <taxon>Acetobacteraceae</taxon>
        <taxon>Endobacter</taxon>
    </lineage>
</organism>
<dbReference type="SUPFAM" id="SSF53850">
    <property type="entry name" value="Periplasmic binding protein-like II"/>
    <property type="match status" value="1"/>
</dbReference>
<dbReference type="SUPFAM" id="SSF46785">
    <property type="entry name" value="Winged helix' DNA-binding domain"/>
    <property type="match status" value="1"/>
</dbReference>
<evidence type="ECO:0000313" key="9">
    <source>
        <dbReference type="Proteomes" id="UP000557688"/>
    </source>
</evidence>
<keyword evidence="9" id="KW-1185">Reference proteome</keyword>
<dbReference type="EMBL" id="JACHXV010000001">
    <property type="protein sequence ID" value="MBB3172255.1"/>
    <property type="molecule type" value="Genomic_DNA"/>
</dbReference>
<dbReference type="EMBL" id="JABXXQ010000116">
    <property type="protein sequence ID" value="NVN30202.1"/>
    <property type="molecule type" value="Genomic_DNA"/>
</dbReference>
<dbReference type="InterPro" id="IPR000847">
    <property type="entry name" value="LysR_HTH_N"/>
</dbReference>
<dbReference type="PANTHER" id="PTHR30346">
    <property type="entry name" value="TRANSCRIPTIONAL DUAL REGULATOR HCAR-RELATED"/>
    <property type="match status" value="1"/>
</dbReference>
<comment type="similarity">
    <text evidence="1">Belongs to the LysR transcriptional regulatory family.</text>
</comment>
<dbReference type="PANTHER" id="PTHR30346:SF26">
    <property type="entry name" value="HYDROGEN PEROXIDE-INDUCIBLE GENES ACTIVATOR"/>
    <property type="match status" value="1"/>
</dbReference>
<dbReference type="Proteomes" id="UP000565205">
    <property type="component" value="Unassembled WGS sequence"/>
</dbReference>
<keyword evidence="4" id="KW-0010">Activator</keyword>
<evidence type="ECO:0000256" key="4">
    <source>
        <dbReference type="ARBA" id="ARBA00023159"/>
    </source>
</evidence>
<dbReference type="RefSeq" id="WP_176623536.1">
    <property type="nucleotide sequence ID" value="NZ_JABXXQ010000116.1"/>
</dbReference>
<evidence type="ECO:0000256" key="3">
    <source>
        <dbReference type="ARBA" id="ARBA00023125"/>
    </source>
</evidence>
<accession>A0A850NS37</accession>
<dbReference type="GO" id="GO:0003677">
    <property type="term" value="F:DNA binding"/>
    <property type="evidence" value="ECO:0007669"/>
    <property type="project" value="UniProtKB-KW"/>
</dbReference>
<dbReference type="Pfam" id="PF03466">
    <property type="entry name" value="LysR_substrate"/>
    <property type="match status" value="1"/>
</dbReference>
<evidence type="ECO:0000313" key="10">
    <source>
        <dbReference type="Proteomes" id="UP000565205"/>
    </source>
</evidence>
<evidence type="ECO:0000313" key="7">
    <source>
        <dbReference type="EMBL" id="MBB3172255.1"/>
    </source>
</evidence>
<evidence type="ECO:0000256" key="1">
    <source>
        <dbReference type="ARBA" id="ARBA00009437"/>
    </source>
</evidence>
<evidence type="ECO:0000256" key="2">
    <source>
        <dbReference type="ARBA" id="ARBA00023015"/>
    </source>
</evidence>